<comment type="catalytic activity">
    <reaction evidence="1 3 4">
        <text>[protein]-peptidylproline (omega=180) = [protein]-peptidylproline (omega=0)</text>
        <dbReference type="Rhea" id="RHEA:16237"/>
        <dbReference type="Rhea" id="RHEA-COMP:10747"/>
        <dbReference type="Rhea" id="RHEA-COMP:10748"/>
        <dbReference type="ChEBI" id="CHEBI:83833"/>
        <dbReference type="ChEBI" id="CHEBI:83834"/>
        <dbReference type="EC" id="5.2.1.8"/>
    </reaction>
</comment>
<accession>A0ABP8R690</accession>
<dbReference type="InterPro" id="IPR046357">
    <property type="entry name" value="PPIase_dom_sf"/>
</dbReference>
<dbReference type="InterPro" id="IPR001179">
    <property type="entry name" value="PPIase_FKBP_dom"/>
</dbReference>
<evidence type="ECO:0000256" key="5">
    <source>
        <dbReference type="SAM" id="SignalP"/>
    </source>
</evidence>
<dbReference type="PROSITE" id="PS50059">
    <property type="entry name" value="FKBP_PPIASE"/>
    <property type="match status" value="1"/>
</dbReference>
<keyword evidence="8" id="KW-1185">Reference proteome</keyword>
<organism evidence="7 8">
    <name type="scientific">Sphingobacterium thermophilum</name>
    <dbReference type="NCBI Taxonomy" id="768534"/>
    <lineage>
        <taxon>Bacteria</taxon>
        <taxon>Pseudomonadati</taxon>
        <taxon>Bacteroidota</taxon>
        <taxon>Sphingobacteriia</taxon>
        <taxon>Sphingobacteriales</taxon>
        <taxon>Sphingobacteriaceae</taxon>
        <taxon>Sphingobacterium</taxon>
    </lineage>
</organism>
<feature type="domain" description="PPIase FKBP-type" evidence="6">
    <location>
        <begin position="128"/>
        <end position="217"/>
    </location>
</feature>
<sequence>MKKLIRFLFVVSLSTAAFTSCNDTDGPDINEIRLRNDQYADSILSVEKPKIEAYVQANLINAVEDTTKYPFEVLNKQVKRGIWYEILSQPTDDSYEYKLNATQTNVVYPTWKLKYSVKLLTSDTPVFSDTEGSTYSLTSNDNNNIFTYAWLVAFFPARYSLNGSFIPYVGLTEKGLKKGSKIKLVVPSIYAYGSTGLSGKVPANSPLVYEFEVLDIQ</sequence>
<comment type="caution">
    <text evidence="7">The sequence shown here is derived from an EMBL/GenBank/DDBJ whole genome shotgun (WGS) entry which is preliminary data.</text>
</comment>
<keyword evidence="3 4" id="KW-0413">Isomerase</keyword>
<dbReference type="Proteomes" id="UP001500394">
    <property type="component" value="Unassembled WGS sequence"/>
</dbReference>
<evidence type="ECO:0000256" key="3">
    <source>
        <dbReference type="PROSITE-ProRule" id="PRU00277"/>
    </source>
</evidence>
<dbReference type="EC" id="5.2.1.8" evidence="4"/>
<feature type="signal peptide" evidence="5">
    <location>
        <begin position="1"/>
        <end position="19"/>
    </location>
</feature>
<reference evidence="8" key="1">
    <citation type="journal article" date="2019" name="Int. J. Syst. Evol. Microbiol.">
        <title>The Global Catalogue of Microorganisms (GCM) 10K type strain sequencing project: providing services to taxonomists for standard genome sequencing and annotation.</title>
        <authorList>
            <consortium name="The Broad Institute Genomics Platform"/>
            <consortium name="The Broad Institute Genome Sequencing Center for Infectious Disease"/>
            <person name="Wu L."/>
            <person name="Ma J."/>
        </authorList>
    </citation>
    <scope>NUCLEOTIDE SEQUENCE [LARGE SCALE GENOMIC DNA]</scope>
    <source>
        <strain evidence="8">JCM 17858</strain>
    </source>
</reference>
<keyword evidence="5" id="KW-0732">Signal</keyword>
<evidence type="ECO:0000256" key="4">
    <source>
        <dbReference type="RuleBase" id="RU003915"/>
    </source>
</evidence>
<dbReference type="PROSITE" id="PS51257">
    <property type="entry name" value="PROKAR_LIPOPROTEIN"/>
    <property type="match status" value="1"/>
</dbReference>
<dbReference type="Pfam" id="PF00254">
    <property type="entry name" value="FKBP_C"/>
    <property type="match status" value="1"/>
</dbReference>
<evidence type="ECO:0000256" key="2">
    <source>
        <dbReference type="ARBA" id="ARBA00023110"/>
    </source>
</evidence>
<keyword evidence="2 3" id="KW-0697">Rotamase</keyword>
<gene>
    <name evidence="7" type="ORF">GCM10023173_21850</name>
</gene>
<dbReference type="Gene3D" id="3.10.50.40">
    <property type="match status" value="1"/>
</dbReference>
<feature type="chain" id="PRO_5046848204" description="Peptidyl-prolyl cis-trans isomerase" evidence="5">
    <location>
        <begin position="20"/>
        <end position="217"/>
    </location>
</feature>
<dbReference type="RefSeq" id="WP_345068395.1">
    <property type="nucleotide sequence ID" value="NZ_BAABGR010000035.1"/>
</dbReference>
<comment type="similarity">
    <text evidence="4">Belongs to the FKBP-type PPIase family.</text>
</comment>
<name>A0ABP8R690_9SPHI</name>
<evidence type="ECO:0000259" key="6">
    <source>
        <dbReference type="PROSITE" id="PS50059"/>
    </source>
</evidence>
<protein>
    <recommendedName>
        <fullName evidence="4">Peptidyl-prolyl cis-trans isomerase</fullName>
        <ecNumber evidence="4">5.2.1.8</ecNumber>
    </recommendedName>
</protein>
<proteinExistence type="inferred from homology"/>
<evidence type="ECO:0000313" key="8">
    <source>
        <dbReference type="Proteomes" id="UP001500394"/>
    </source>
</evidence>
<dbReference type="EMBL" id="BAABGR010000035">
    <property type="protein sequence ID" value="GAA4519236.1"/>
    <property type="molecule type" value="Genomic_DNA"/>
</dbReference>
<dbReference type="SUPFAM" id="SSF54534">
    <property type="entry name" value="FKBP-like"/>
    <property type="match status" value="1"/>
</dbReference>
<evidence type="ECO:0000256" key="1">
    <source>
        <dbReference type="ARBA" id="ARBA00000971"/>
    </source>
</evidence>
<evidence type="ECO:0000313" key="7">
    <source>
        <dbReference type="EMBL" id="GAA4519236.1"/>
    </source>
</evidence>